<comment type="caution">
    <text evidence="1">The sequence shown here is derived from an EMBL/GenBank/DDBJ whole genome shotgun (WGS) entry which is preliminary data.</text>
</comment>
<name>A0AAD4TK74_9MAGN</name>
<keyword evidence="2" id="KW-1185">Reference proteome</keyword>
<reference evidence="1" key="1">
    <citation type="submission" date="2022-04" db="EMBL/GenBank/DDBJ databases">
        <title>A functionally conserved STORR gene fusion in Papaver species that diverged 16.8 million years ago.</title>
        <authorList>
            <person name="Catania T."/>
        </authorList>
    </citation>
    <scope>NUCLEOTIDE SEQUENCE</scope>
    <source>
        <strain evidence="1">S-188037</strain>
    </source>
</reference>
<evidence type="ECO:0000313" key="2">
    <source>
        <dbReference type="Proteomes" id="UP001202328"/>
    </source>
</evidence>
<gene>
    <name evidence="1" type="ORF">MKW98_017012</name>
</gene>
<sequence>MKSDDVTPDSCNVWMRALAASSDISGVERVYEEMKRDVNLRREATKVLMLISSSHCMGALNCWKFSEFGAG</sequence>
<evidence type="ECO:0000313" key="1">
    <source>
        <dbReference type="EMBL" id="KAI3960288.1"/>
    </source>
</evidence>
<dbReference type="EMBL" id="JAJJMB010000948">
    <property type="protein sequence ID" value="KAI3960288.1"/>
    <property type="molecule type" value="Genomic_DNA"/>
</dbReference>
<dbReference type="InterPro" id="IPR002885">
    <property type="entry name" value="PPR_rpt"/>
</dbReference>
<accession>A0AAD4TK74</accession>
<dbReference type="Proteomes" id="UP001202328">
    <property type="component" value="Unassembled WGS sequence"/>
</dbReference>
<proteinExistence type="predicted"/>
<protein>
    <recommendedName>
        <fullName evidence="3">Pentatricopeptide repeat-containing protein</fullName>
    </recommendedName>
</protein>
<dbReference type="NCBIfam" id="TIGR00756">
    <property type="entry name" value="PPR"/>
    <property type="match status" value="1"/>
</dbReference>
<evidence type="ECO:0008006" key="3">
    <source>
        <dbReference type="Google" id="ProtNLM"/>
    </source>
</evidence>
<dbReference type="AlphaFoldDB" id="A0AAD4TK74"/>
<organism evidence="1 2">
    <name type="scientific">Papaver atlanticum</name>
    <dbReference type="NCBI Taxonomy" id="357466"/>
    <lineage>
        <taxon>Eukaryota</taxon>
        <taxon>Viridiplantae</taxon>
        <taxon>Streptophyta</taxon>
        <taxon>Embryophyta</taxon>
        <taxon>Tracheophyta</taxon>
        <taxon>Spermatophyta</taxon>
        <taxon>Magnoliopsida</taxon>
        <taxon>Ranunculales</taxon>
        <taxon>Papaveraceae</taxon>
        <taxon>Papaveroideae</taxon>
        <taxon>Papaver</taxon>
    </lineage>
</organism>